<dbReference type="GeneID" id="81381819"/>
<dbReference type="PANTHER" id="PTHR18934">
    <property type="entry name" value="ATP-DEPENDENT RNA HELICASE"/>
    <property type="match status" value="1"/>
</dbReference>
<dbReference type="Pfam" id="PF07717">
    <property type="entry name" value="OB_NTP_bind"/>
    <property type="match status" value="1"/>
</dbReference>
<sequence>MPPNNKKKKKPTSNPARGFATVSVPSKPKPENTETPASTPGQATPTPQGESQATFAENSPAPTAAGTTQTDTSLQNLSPEELEKHLEESELQILVDKFAARCKSDAARQVTKLDTEKRVFRQQAFTLSLLEWLPSEVQDRILELADGEEHEYLTSSTRGAGAKQAGAEEDLYTKLWTLKETLLRLGFPESRTEEALKHIIQYFAGTPTSASREVVWNLDESLEWLAMHSEKKELPPYTQTGSRPQKDADSVTSWMIDSEPSRSSTPKGQKTKQDKSKDNWKSAKITPTPIPSAPISYDSDSSIDPDSMVPEWLDLQTRLYTLQPDLFDRPGKGKKGRGAVPGQSEDPEAAKIQRKIAKIERDVLFERREAEYIWKDKLEELRKDVAFQRQTSDRKKQQEAPPVQEEEEQDPNLTVPSLEEMDGGLLGDMFQAEPEDGSILGLPPPVVEAAVTIRDFGKFTGLSPRRILEETCKARDSACKIVFQDISASSHQNRKAVEVRWSKTQEEPFLLAVDAVTHKSNAFATFVSMDALATPDSQQAEGYVSTLALFIISPQNSKEGKAFLRLPAVWRDLWTEFSNLKKTQEDEIDKGVVKDLKRLVQENQGSFEDDVVLLDNFRKRNGAGSKPGSPHRGPHRDVGHIDQDEQLREAWAAKSSTPSFHRMMQGRMNLPIWNFKDDILNTLETHRALIICSETGSGKSTQIPSYILEHEMLQGRPCKVYVTEPRRISAISLARRVSEELGESKNDVGTIRSLVGFAVRLESKISSTTRLVYATTGVVVRMLERPDDFQDITHVVLDEVHERTIDSDFLLVVLRRLMQKRPDLKLILMSATLEAQRFSNYLGGVPVLNIPGRTFPVEMKYLEDAVEMTGYRLSEDDKYGALDDDPDEISDNTGDSNGGLQASLESYSKQTRETIINLDEYRIDYQLIKKLLLKIATAPEMEHYSKAILVFMPGLAEIRRLNDEVLSEPTFQKGWIVHALHSSIASEDQEKAFNIPPEGMRKIVIATNIAETGITIPDITAVVDVGTEKTMRFDERRQLSRLVESFISRANAKQRRGRAGRVQNGICFHLFTKYRHDKLLAEQQTPEMLRLSLQDLVLRVKICKLGEVEQTLLEALDPPSSKNIRRAIDSLKEVKALTSNESLTPLGSQLAKLPLDVFLGKLIIHGAFFKCLDAAVSIAAILSSKSPFINTMGSNTQRDAARASFQRGDSDLLTIYNAYCCWKRARSTPGSSEFSFCRKNFLSPQTLQSIEDVKMQLIVSIADTGLINLDGPQKTALNRARSGGRQRQFFTIPEEHDINSSNDTVINSVVAWSFYPKLLTREGKGWRNVSNNQTVTLHPTSINKQADYNLKWLSYYHIMQARNRNLNAHDTSAVDDFAIALLCGEAEFKMYSGVISIDANRIRFSVRDWKSMLALKILNTRLREILATTFRNPHRPLSYKQQQWLDIWQMIFSQAGKR</sequence>
<dbReference type="EC" id="3.6.4.13" evidence="2"/>
<evidence type="ECO:0000256" key="11">
    <source>
        <dbReference type="ARBA" id="ARBA00047984"/>
    </source>
</evidence>
<evidence type="ECO:0000259" key="14">
    <source>
        <dbReference type="PROSITE" id="PS51194"/>
    </source>
</evidence>
<dbReference type="Pfam" id="PF00271">
    <property type="entry name" value="Helicase_C"/>
    <property type="match status" value="1"/>
</dbReference>
<dbReference type="SMART" id="SM00490">
    <property type="entry name" value="HELICc"/>
    <property type="match status" value="1"/>
</dbReference>
<keyword evidence="10" id="KW-0809">Transit peptide</keyword>
<keyword evidence="3" id="KW-0150">Chloroplast</keyword>
<comment type="subcellular location">
    <subcellularLocation>
        <location evidence="1">Plastid</location>
        <location evidence="1">Chloroplast</location>
    </subcellularLocation>
</comment>
<evidence type="ECO:0000256" key="3">
    <source>
        <dbReference type="ARBA" id="ARBA00022528"/>
    </source>
</evidence>
<evidence type="ECO:0000256" key="1">
    <source>
        <dbReference type="ARBA" id="ARBA00004229"/>
    </source>
</evidence>
<dbReference type="GO" id="GO:0003723">
    <property type="term" value="F:RNA binding"/>
    <property type="evidence" value="ECO:0007669"/>
    <property type="project" value="UniProtKB-KW"/>
</dbReference>
<dbReference type="Gene3D" id="3.40.50.300">
    <property type="entry name" value="P-loop containing nucleotide triphosphate hydrolases"/>
    <property type="match status" value="2"/>
</dbReference>
<dbReference type="CDD" id="cd18791">
    <property type="entry name" value="SF2_C_RHA"/>
    <property type="match status" value="1"/>
</dbReference>
<feature type="region of interest" description="Disordered" evidence="12">
    <location>
        <begin position="256"/>
        <end position="302"/>
    </location>
</feature>
<keyword evidence="6" id="KW-0378">Hydrolase</keyword>
<evidence type="ECO:0000313" key="16">
    <source>
        <dbReference type="Proteomes" id="UP001147733"/>
    </source>
</evidence>
<dbReference type="InterPro" id="IPR014001">
    <property type="entry name" value="Helicase_ATP-bd"/>
</dbReference>
<dbReference type="GO" id="GO:0003724">
    <property type="term" value="F:RNA helicase activity"/>
    <property type="evidence" value="ECO:0007669"/>
    <property type="project" value="UniProtKB-EC"/>
</dbReference>
<comment type="catalytic activity">
    <reaction evidence="11">
        <text>ATP + H2O = ADP + phosphate + H(+)</text>
        <dbReference type="Rhea" id="RHEA:13065"/>
        <dbReference type="ChEBI" id="CHEBI:15377"/>
        <dbReference type="ChEBI" id="CHEBI:15378"/>
        <dbReference type="ChEBI" id="CHEBI:30616"/>
        <dbReference type="ChEBI" id="CHEBI:43474"/>
        <dbReference type="ChEBI" id="CHEBI:456216"/>
        <dbReference type="EC" id="3.6.4.13"/>
    </reaction>
</comment>
<accession>A0A9W9TRM6</accession>
<dbReference type="SMART" id="SM00847">
    <property type="entry name" value="HA2"/>
    <property type="match status" value="1"/>
</dbReference>
<evidence type="ECO:0000256" key="2">
    <source>
        <dbReference type="ARBA" id="ARBA00012552"/>
    </source>
</evidence>
<proteinExistence type="predicted"/>
<dbReference type="Proteomes" id="UP001147733">
    <property type="component" value="Unassembled WGS sequence"/>
</dbReference>
<dbReference type="GO" id="GO:0005524">
    <property type="term" value="F:ATP binding"/>
    <property type="evidence" value="ECO:0007669"/>
    <property type="project" value="UniProtKB-KW"/>
</dbReference>
<dbReference type="RefSeq" id="XP_056502064.1">
    <property type="nucleotide sequence ID" value="XM_056642652.1"/>
</dbReference>
<dbReference type="InterPro" id="IPR011709">
    <property type="entry name" value="DEAD-box_helicase_OB_fold"/>
</dbReference>
<feature type="compositionally biased region" description="Basic and acidic residues" evidence="12">
    <location>
        <begin position="388"/>
        <end position="398"/>
    </location>
</feature>
<feature type="compositionally biased region" description="Polar residues" evidence="12">
    <location>
        <begin position="891"/>
        <end position="902"/>
    </location>
</feature>
<keyword evidence="4" id="KW-0934">Plastid</keyword>
<evidence type="ECO:0000256" key="5">
    <source>
        <dbReference type="ARBA" id="ARBA00022741"/>
    </source>
</evidence>
<feature type="compositionally biased region" description="Basic residues" evidence="12">
    <location>
        <begin position="1"/>
        <end position="11"/>
    </location>
</feature>
<dbReference type="SMART" id="SM00487">
    <property type="entry name" value="DEXDc"/>
    <property type="match status" value="1"/>
</dbReference>
<evidence type="ECO:0000259" key="13">
    <source>
        <dbReference type="PROSITE" id="PS51192"/>
    </source>
</evidence>
<dbReference type="Gene3D" id="1.20.120.1080">
    <property type="match status" value="1"/>
</dbReference>
<dbReference type="PANTHER" id="PTHR18934:SF145">
    <property type="entry name" value="ATP-DEPENDENT RNA HELICASE DHX57-RELATED"/>
    <property type="match status" value="1"/>
</dbReference>
<evidence type="ECO:0000313" key="15">
    <source>
        <dbReference type="EMBL" id="KAJ5234564.1"/>
    </source>
</evidence>
<dbReference type="GO" id="GO:0016787">
    <property type="term" value="F:hydrolase activity"/>
    <property type="evidence" value="ECO:0007669"/>
    <property type="project" value="UniProtKB-KW"/>
</dbReference>
<feature type="region of interest" description="Disordered" evidence="12">
    <location>
        <begin position="325"/>
        <end position="350"/>
    </location>
</feature>
<evidence type="ECO:0000256" key="10">
    <source>
        <dbReference type="ARBA" id="ARBA00022946"/>
    </source>
</evidence>
<keyword evidence="9" id="KW-0694">RNA-binding</keyword>
<feature type="compositionally biased region" description="Polar residues" evidence="12">
    <location>
        <begin position="33"/>
        <end position="74"/>
    </location>
</feature>
<keyword evidence="8" id="KW-0067">ATP-binding</keyword>
<feature type="region of interest" description="Disordered" evidence="12">
    <location>
        <begin position="619"/>
        <end position="638"/>
    </location>
</feature>
<keyword evidence="5" id="KW-0547">Nucleotide-binding</keyword>
<feature type="compositionally biased region" description="Low complexity" evidence="12">
    <location>
        <begin position="293"/>
        <end position="302"/>
    </location>
</feature>
<evidence type="ECO:0000256" key="6">
    <source>
        <dbReference type="ARBA" id="ARBA00022801"/>
    </source>
</evidence>
<dbReference type="Pfam" id="PF21010">
    <property type="entry name" value="HA2_C"/>
    <property type="match status" value="1"/>
</dbReference>
<feature type="domain" description="Helicase C-terminal" evidence="14">
    <location>
        <begin position="927"/>
        <end position="1104"/>
    </location>
</feature>
<dbReference type="EMBL" id="JAPQKT010000003">
    <property type="protein sequence ID" value="KAJ5234564.1"/>
    <property type="molecule type" value="Genomic_DNA"/>
</dbReference>
<keyword evidence="16" id="KW-1185">Reference proteome</keyword>
<organism evidence="15 16">
    <name type="scientific">Penicillium citrinum</name>
    <dbReference type="NCBI Taxonomy" id="5077"/>
    <lineage>
        <taxon>Eukaryota</taxon>
        <taxon>Fungi</taxon>
        <taxon>Dikarya</taxon>
        <taxon>Ascomycota</taxon>
        <taxon>Pezizomycotina</taxon>
        <taxon>Eurotiomycetes</taxon>
        <taxon>Eurotiomycetidae</taxon>
        <taxon>Eurotiales</taxon>
        <taxon>Aspergillaceae</taxon>
        <taxon>Penicillium</taxon>
    </lineage>
</organism>
<dbReference type="InterPro" id="IPR007502">
    <property type="entry name" value="Helicase-assoc_dom"/>
</dbReference>
<dbReference type="InterPro" id="IPR001650">
    <property type="entry name" value="Helicase_C-like"/>
</dbReference>
<dbReference type="Pfam" id="PF00270">
    <property type="entry name" value="DEAD"/>
    <property type="match status" value="1"/>
</dbReference>
<comment type="caution">
    <text evidence="15">The sequence shown here is derived from an EMBL/GenBank/DDBJ whole genome shotgun (WGS) entry which is preliminary data.</text>
</comment>
<feature type="region of interest" description="Disordered" evidence="12">
    <location>
        <begin position="1"/>
        <end position="74"/>
    </location>
</feature>
<dbReference type="InterPro" id="IPR011545">
    <property type="entry name" value="DEAD/DEAH_box_helicase_dom"/>
</dbReference>
<dbReference type="FunFam" id="3.40.50.300:FF:000500">
    <property type="entry name" value="ATP-dependent RNA helicase DHX29"/>
    <property type="match status" value="1"/>
</dbReference>
<dbReference type="SUPFAM" id="SSF52540">
    <property type="entry name" value="P-loop containing nucleoside triphosphate hydrolases"/>
    <property type="match status" value="1"/>
</dbReference>
<feature type="compositionally biased region" description="Basic and acidic residues" evidence="12">
    <location>
        <begin position="271"/>
        <end position="281"/>
    </location>
</feature>
<dbReference type="FunFam" id="3.40.50.300:FF:000819">
    <property type="entry name" value="ATP dependent RNA helicase, putative"/>
    <property type="match status" value="1"/>
</dbReference>
<dbReference type="PROSITE" id="PS51192">
    <property type="entry name" value="HELICASE_ATP_BIND_1"/>
    <property type="match status" value="1"/>
</dbReference>
<keyword evidence="7" id="KW-0347">Helicase</keyword>
<feature type="region of interest" description="Disordered" evidence="12">
    <location>
        <begin position="388"/>
        <end position="421"/>
    </location>
</feature>
<feature type="compositionally biased region" description="Polar residues" evidence="12">
    <location>
        <begin position="256"/>
        <end position="268"/>
    </location>
</feature>
<evidence type="ECO:0000256" key="9">
    <source>
        <dbReference type="ARBA" id="ARBA00022884"/>
    </source>
</evidence>
<feature type="region of interest" description="Disordered" evidence="12">
    <location>
        <begin position="880"/>
        <end position="902"/>
    </location>
</feature>
<dbReference type="FunFam" id="1.20.120.1080:FF:000002">
    <property type="entry name" value="Putative ATP-dependent RNA helicase DHX36"/>
    <property type="match status" value="1"/>
</dbReference>
<reference evidence="15" key="1">
    <citation type="submission" date="2022-11" db="EMBL/GenBank/DDBJ databases">
        <authorList>
            <person name="Petersen C."/>
        </authorList>
    </citation>
    <scope>NUCLEOTIDE SEQUENCE</scope>
    <source>
        <strain evidence="15">IBT 23319</strain>
    </source>
</reference>
<evidence type="ECO:0000256" key="12">
    <source>
        <dbReference type="SAM" id="MobiDB-lite"/>
    </source>
</evidence>
<dbReference type="CDD" id="cd17917">
    <property type="entry name" value="DEXHc_RHA-like"/>
    <property type="match status" value="1"/>
</dbReference>
<protein>
    <recommendedName>
        <fullName evidence="2">RNA helicase</fullName>
        <ecNumber evidence="2">3.6.4.13</ecNumber>
    </recommendedName>
</protein>
<evidence type="ECO:0000256" key="7">
    <source>
        <dbReference type="ARBA" id="ARBA00022806"/>
    </source>
</evidence>
<feature type="domain" description="Helicase ATP-binding" evidence="13">
    <location>
        <begin position="680"/>
        <end position="851"/>
    </location>
</feature>
<dbReference type="PROSITE" id="PS51194">
    <property type="entry name" value="HELICASE_CTER"/>
    <property type="match status" value="1"/>
</dbReference>
<dbReference type="OrthoDB" id="5600252at2759"/>
<evidence type="ECO:0000256" key="8">
    <source>
        <dbReference type="ARBA" id="ARBA00022840"/>
    </source>
</evidence>
<dbReference type="InterPro" id="IPR027417">
    <property type="entry name" value="P-loop_NTPase"/>
</dbReference>
<evidence type="ECO:0000256" key="4">
    <source>
        <dbReference type="ARBA" id="ARBA00022640"/>
    </source>
</evidence>
<reference evidence="15" key="2">
    <citation type="journal article" date="2023" name="IMA Fungus">
        <title>Comparative genomic study of the Penicillium genus elucidates a diverse pangenome and 15 lateral gene transfer events.</title>
        <authorList>
            <person name="Petersen C."/>
            <person name="Sorensen T."/>
            <person name="Nielsen M.R."/>
            <person name="Sondergaard T.E."/>
            <person name="Sorensen J.L."/>
            <person name="Fitzpatrick D.A."/>
            <person name="Frisvad J.C."/>
            <person name="Nielsen K.L."/>
        </authorList>
    </citation>
    <scope>NUCLEOTIDE SEQUENCE</scope>
    <source>
        <strain evidence="15">IBT 23319</strain>
    </source>
</reference>
<name>A0A9W9TRM6_PENCI</name>
<gene>
    <name evidence="15" type="ORF">N7469_003732</name>
</gene>